<keyword evidence="5" id="KW-1185">Reference proteome</keyword>
<dbReference type="InterPro" id="IPR017871">
    <property type="entry name" value="ABC_transporter-like_CS"/>
</dbReference>
<dbReference type="PANTHER" id="PTHR42855:SF2">
    <property type="entry name" value="DRUG RESISTANCE ABC TRANSPORTER,ATP-BINDING PROTEIN"/>
    <property type="match status" value="1"/>
</dbReference>
<name>A0AAN1XUT2_UNVUL</name>
<dbReference type="Proteomes" id="UP001317532">
    <property type="component" value="Chromosome"/>
</dbReference>
<dbReference type="AlphaFoldDB" id="A0AAN1XUT2"/>
<dbReference type="InterPro" id="IPR037118">
    <property type="entry name" value="Val-tRNA_synth_C_sf"/>
</dbReference>
<dbReference type="GO" id="GO:0005524">
    <property type="term" value="F:ATP binding"/>
    <property type="evidence" value="ECO:0007669"/>
    <property type="project" value="UniProtKB-KW"/>
</dbReference>
<evidence type="ECO:0000256" key="1">
    <source>
        <dbReference type="ARBA" id="ARBA00022741"/>
    </source>
</evidence>
<dbReference type="InterPro" id="IPR003439">
    <property type="entry name" value="ABC_transporter-like_ATP-bd"/>
</dbReference>
<accession>A0AAN1XUT2</accession>
<evidence type="ECO:0000313" key="4">
    <source>
        <dbReference type="EMBL" id="BDE05852.1"/>
    </source>
</evidence>
<dbReference type="InterPro" id="IPR027417">
    <property type="entry name" value="P-loop_NTPase"/>
</dbReference>
<dbReference type="KEGG" id="vab:WPS_11280"/>
<feature type="domain" description="ABC transporter" evidence="3">
    <location>
        <begin position="4"/>
        <end position="218"/>
    </location>
</feature>
<dbReference type="GO" id="GO:0003677">
    <property type="term" value="F:DNA binding"/>
    <property type="evidence" value="ECO:0007669"/>
    <property type="project" value="InterPro"/>
</dbReference>
<protein>
    <submittedName>
        <fullName evidence="4">ABC transporter ATP-binding protein</fullName>
    </submittedName>
</protein>
<organism evidence="4 5">
    <name type="scientific">Vulcanimicrobium alpinum</name>
    <dbReference type="NCBI Taxonomy" id="3016050"/>
    <lineage>
        <taxon>Bacteria</taxon>
        <taxon>Bacillati</taxon>
        <taxon>Vulcanimicrobiota</taxon>
        <taxon>Vulcanimicrobiia</taxon>
        <taxon>Vulcanimicrobiales</taxon>
        <taxon>Vulcanimicrobiaceae</taxon>
        <taxon>Vulcanimicrobium</taxon>
    </lineage>
</organism>
<keyword evidence="2 4" id="KW-0067">ATP-binding</keyword>
<sequence>MELLRFSGLARHYGAHEVFSDLAGVMRDGDKIGLVGPNGAGKSSLVRLLVGRDEPDGGTIARARERRLGYLAQDAAESGPATLRAAFDEALARGDAAEWEMRATLNRFDFAESDLDRPLREFSGGQRTRALLARTLLESPDWLVLDEPTNHLDLDTVRWLETFVARDPRAFVIVSHDRYFLETVAGRIWELDRGELAEYDVEPGRAYSDYLEQRETRREQQRRDFEAFQTERKRQKAVIDELRTHGSHNYSHVRSREKAFAKMGAVEAPRSEKRAISVALRAARRATGGPAVDVLGVAKAYDRPLFSGLTAHFVRGDRVAIVGPNGAGKSTFLRIISGELQPDRGSVRYGTGLRTAAYSQSSVDDLPAGRTAAEAVMQMGVTDEEARSLLGRLNLGGDAGDKPVEAFSGGERRRIMLARLMAQRADCLFLDEPTNDLDIPSREALEDVLASYEGALFVVSHDRYLLKRLAERVVAIRDGAATVFDGDYASYERAQHQGRAGTDAPRAAVPAKAEPVELDRRAAHEAKLELGRRKRAVADAEKRVADLDRKKAELELEFAAPGLYDDPDEVVRLQREMDRVNAESGAAMEAWELAVESLDGFTSC</sequence>
<dbReference type="SMART" id="SM00382">
    <property type="entry name" value="AAA"/>
    <property type="match status" value="2"/>
</dbReference>
<dbReference type="InterPro" id="IPR051309">
    <property type="entry name" value="ABCF_ATPase"/>
</dbReference>
<evidence type="ECO:0000259" key="3">
    <source>
        <dbReference type="PROSITE" id="PS50893"/>
    </source>
</evidence>
<dbReference type="Pfam" id="PF16326">
    <property type="entry name" value="ABC_tran_CTD"/>
    <property type="match status" value="1"/>
</dbReference>
<feature type="domain" description="ABC transporter" evidence="3">
    <location>
        <begin position="289"/>
        <end position="503"/>
    </location>
</feature>
<dbReference type="InterPro" id="IPR032524">
    <property type="entry name" value="ABC_tran_C"/>
</dbReference>
<dbReference type="EMBL" id="AP025523">
    <property type="protein sequence ID" value="BDE05852.1"/>
    <property type="molecule type" value="Genomic_DNA"/>
</dbReference>
<dbReference type="Gene3D" id="1.10.287.380">
    <property type="entry name" value="Valyl-tRNA synthetase, C-terminal domain"/>
    <property type="match status" value="1"/>
</dbReference>
<dbReference type="Pfam" id="PF12848">
    <property type="entry name" value="ABC_tran_Xtn"/>
    <property type="match status" value="1"/>
</dbReference>
<dbReference type="PROSITE" id="PS50893">
    <property type="entry name" value="ABC_TRANSPORTER_2"/>
    <property type="match status" value="2"/>
</dbReference>
<dbReference type="Pfam" id="PF00005">
    <property type="entry name" value="ABC_tran"/>
    <property type="match status" value="2"/>
</dbReference>
<dbReference type="FunFam" id="3.40.50.300:FF:000011">
    <property type="entry name" value="Putative ABC transporter ATP-binding component"/>
    <property type="match status" value="1"/>
</dbReference>
<evidence type="ECO:0000256" key="2">
    <source>
        <dbReference type="ARBA" id="ARBA00022840"/>
    </source>
</evidence>
<reference evidence="4 5" key="1">
    <citation type="journal article" date="2022" name="ISME Commun">
        <title>Vulcanimicrobium alpinus gen. nov. sp. nov., the first cultivated representative of the candidate phylum 'Eremiobacterota', is a metabolically versatile aerobic anoxygenic phototroph.</title>
        <authorList>
            <person name="Yabe S."/>
            <person name="Muto K."/>
            <person name="Abe K."/>
            <person name="Yokota A."/>
            <person name="Staudigel H."/>
            <person name="Tebo B.M."/>
        </authorList>
    </citation>
    <scope>NUCLEOTIDE SEQUENCE [LARGE SCALE GENOMIC DNA]</scope>
    <source>
        <strain evidence="4 5">WC8-2</strain>
    </source>
</reference>
<dbReference type="PANTHER" id="PTHR42855">
    <property type="entry name" value="ABC TRANSPORTER ATP-BINDING SUBUNIT"/>
    <property type="match status" value="1"/>
</dbReference>
<dbReference type="SUPFAM" id="SSF52540">
    <property type="entry name" value="P-loop containing nucleoside triphosphate hydrolases"/>
    <property type="match status" value="2"/>
</dbReference>
<dbReference type="GO" id="GO:0016887">
    <property type="term" value="F:ATP hydrolysis activity"/>
    <property type="evidence" value="ECO:0007669"/>
    <property type="project" value="InterPro"/>
</dbReference>
<gene>
    <name evidence="4" type="ORF">WPS_11280</name>
</gene>
<dbReference type="InterPro" id="IPR003593">
    <property type="entry name" value="AAA+_ATPase"/>
</dbReference>
<dbReference type="InterPro" id="IPR032781">
    <property type="entry name" value="ABC_tran_Xtn"/>
</dbReference>
<dbReference type="Gene3D" id="3.40.50.300">
    <property type="entry name" value="P-loop containing nucleotide triphosphate hydrolases"/>
    <property type="match status" value="2"/>
</dbReference>
<dbReference type="RefSeq" id="WP_317996867.1">
    <property type="nucleotide sequence ID" value="NZ_AP025523.1"/>
</dbReference>
<dbReference type="CDD" id="cd03221">
    <property type="entry name" value="ABCF_EF-3"/>
    <property type="match status" value="2"/>
</dbReference>
<dbReference type="PROSITE" id="PS00211">
    <property type="entry name" value="ABC_TRANSPORTER_1"/>
    <property type="match status" value="2"/>
</dbReference>
<proteinExistence type="predicted"/>
<evidence type="ECO:0000313" key="5">
    <source>
        <dbReference type="Proteomes" id="UP001317532"/>
    </source>
</evidence>
<keyword evidence="1" id="KW-0547">Nucleotide-binding</keyword>